<feature type="domain" description="G-patch" evidence="3">
    <location>
        <begin position="846"/>
        <end position="895"/>
    </location>
</feature>
<dbReference type="PROSITE" id="PS50174">
    <property type="entry name" value="G_PATCH"/>
    <property type="match status" value="1"/>
</dbReference>
<dbReference type="Pfam" id="PF25127">
    <property type="entry name" value="DUF7819"/>
    <property type="match status" value="1"/>
</dbReference>
<dbReference type="InterPro" id="IPR056721">
    <property type="entry name" value="DUF7819"/>
</dbReference>
<dbReference type="OrthoDB" id="21470at2759"/>
<feature type="compositionally biased region" description="Basic residues" evidence="1">
    <location>
        <begin position="753"/>
        <end position="822"/>
    </location>
</feature>
<dbReference type="AlphaFoldDB" id="A0A8B7Y3J8"/>
<dbReference type="InterPro" id="IPR008942">
    <property type="entry name" value="ENTH_VHS"/>
</dbReference>
<dbReference type="InterPro" id="IPR000467">
    <property type="entry name" value="G_patch_dom"/>
</dbReference>
<feature type="compositionally biased region" description="Low complexity" evidence="1">
    <location>
        <begin position="94"/>
        <end position="103"/>
    </location>
</feature>
<keyword evidence="5" id="KW-1185">Reference proteome</keyword>
<dbReference type="Gene3D" id="1.10.10.790">
    <property type="entry name" value="Surp module"/>
    <property type="match status" value="1"/>
</dbReference>
<organism evidence="5 6">
    <name type="scientific">Acanthaster planci</name>
    <name type="common">Crown-of-thorns starfish</name>
    <dbReference type="NCBI Taxonomy" id="133434"/>
    <lineage>
        <taxon>Eukaryota</taxon>
        <taxon>Metazoa</taxon>
        <taxon>Echinodermata</taxon>
        <taxon>Eleutherozoa</taxon>
        <taxon>Asterozoa</taxon>
        <taxon>Asteroidea</taxon>
        <taxon>Valvatacea</taxon>
        <taxon>Valvatida</taxon>
        <taxon>Acanthasteridae</taxon>
        <taxon>Acanthaster</taxon>
    </lineage>
</organism>
<dbReference type="PANTHER" id="PTHR12323">
    <property type="entry name" value="SR-RELATED CTD ASSOCIATED FACTOR 6"/>
    <property type="match status" value="1"/>
</dbReference>
<dbReference type="KEGG" id="aplc:110977722"/>
<reference evidence="6" key="1">
    <citation type="submission" date="2025-08" db="UniProtKB">
        <authorList>
            <consortium name="RefSeq"/>
        </authorList>
    </citation>
    <scope>IDENTIFICATION</scope>
</reference>
<evidence type="ECO:0000259" key="2">
    <source>
        <dbReference type="PROSITE" id="PS50128"/>
    </source>
</evidence>
<feature type="domain" description="CID" evidence="4">
    <location>
        <begin position="259"/>
        <end position="399"/>
    </location>
</feature>
<protein>
    <submittedName>
        <fullName evidence="6">Calcium homeostasis endoplasmic reticulum protein-like</fullName>
    </submittedName>
</protein>
<dbReference type="PROSITE" id="PS50128">
    <property type="entry name" value="SURP"/>
    <property type="match status" value="1"/>
</dbReference>
<dbReference type="Pfam" id="PF01585">
    <property type="entry name" value="G-patch"/>
    <property type="match status" value="1"/>
</dbReference>
<dbReference type="GeneID" id="110977722"/>
<dbReference type="InterPro" id="IPR000061">
    <property type="entry name" value="Surp"/>
</dbReference>
<dbReference type="Proteomes" id="UP000694845">
    <property type="component" value="Unplaced"/>
</dbReference>
<dbReference type="GO" id="GO:0048471">
    <property type="term" value="C:perinuclear region of cytoplasm"/>
    <property type="evidence" value="ECO:0007669"/>
    <property type="project" value="TreeGrafter"/>
</dbReference>
<dbReference type="CTD" id="10523"/>
<dbReference type="SUPFAM" id="SSF48464">
    <property type="entry name" value="ENTH/VHS domain"/>
    <property type="match status" value="1"/>
</dbReference>
<dbReference type="PANTHER" id="PTHR12323:SF0">
    <property type="entry name" value="CALCIUM HOMEOSTASIS ENDOPLASMIC RETICULUM PROTEIN"/>
    <property type="match status" value="1"/>
</dbReference>
<dbReference type="GO" id="GO:0003723">
    <property type="term" value="F:RNA binding"/>
    <property type="evidence" value="ECO:0007669"/>
    <property type="project" value="InterPro"/>
</dbReference>
<accession>A0A8B7Y3J8</accession>
<dbReference type="Pfam" id="PF04818">
    <property type="entry name" value="CID"/>
    <property type="match status" value="1"/>
</dbReference>
<gene>
    <name evidence="6" type="primary">LOC110977722</name>
</gene>
<feature type="compositionally biased region" description="Pro residues" evidence="1">
    <location>
        <begin position="104"/>
        <end position="156"/>
    </location>
</feature>
<feature type="domain" description="SURP motif" evidence="2">
    <location>
        <begin position="16"/>
        <end position="58"/>
    </location>
</feature>
<dbReference type="SUPFAM" id="SSF109905">
    <property type="entry name" value="Surp module (SWAP domain)"/>
    <property type="match status" value="1"/>
</dbReference>
<sequence length="922" mass="104561">MDNQPIAPDDPELKNIIDKLANFVARNGPEFEKMTKHKQMNNPKFNFLYGGEHFNYYQCKVATEQQIMRQRKEKLAQQQAIIQDVITQQSIQSAPWQQQQQHPLPMPPQMPTPQMQQPPPQMAPPPWQQPQPQPHPQPQPPPPMPHPAQPLAPPHHPALQQQQQQQQQQLQFQQQHMQQQLQAEKEKQDQLLKEQQEKEQLEQEQQQILGEREQLQAQIKESEENLQKQHEVFLLQQQEQIELGIVSAQNQEIQNLAKELEVDIGDFDTRLQTIIDSCTKDAISNGKLWIFSWAKSDKHCLLIAHYLLHKIIPLGTPFEAKLHLIYLINDVTHHCMRRGAGNLQQALGQVVGPIFCSTYLSADEEKKKKLEKVLKLWETNKYFGDDVMIALKNPESSMSAFKAGQLEQFSEVVSHVREGIAEQLSRLQKQHDEFVDHVNSMIQGLDARLDKLTGNDQSTVEARQEADDQGPDGNDVNTSMPGNNLPPASMSMMGAGGMPGIIPGAPGSVSSGPGMPPVPIDPAAMATMFPNFDPSVPPPGFGSIPRVPFQPGLPPPNFPPPQPGMPPPMPMLHPPNHPRGPIPPMPDFSKPPPGFNEFPQDFPPDFNPNVLPPDMEIMPLDPNDPSLMPEVPYFDLPAGLMAPLVKLEDTEYEPLDPEDIRLPPPQPPSKRLLAAVEAFYAPPSREAPRNSEGWEQNGLFEFFKAKQKYSKLKKERLEHEGVQRKVHIPSPIRRDSSSSRSPSPRLEEDAQRSRRRYRSKSRSRSRSKSPVRRRRSVSPSRSRSRSPPYRRRSNSRSPPPRRRNRSRSRSRSRTPPRRRRERSRSPSPDFGIQPFYQTNTNTRLGEENKGALLMKKMGWGGQGLGAREQGIVDPVSGGEVRDKIDMYRGVGMEINDPFESFRKNKSSSFMTRMKARAAKSGK</sequence>
<dbReference type="GO" id="GO:0006874">
    <property type="term" value="P:intracellular calcium ion homeostasis"/>
    <property type="evidence" value="ECO:0007669"/>
    <property type="project" value="TreeGrafter"/>
</dbReference>
<dbReference type="PROSITE" id="PS51391">
    <property type="entry name" value="CID"/>
    <property type="match status" value="1"/>
</dbReference>
<dbReference type="OMA" id="QNTHHDI"/>
<evidence type="ECO:0000313" key="5">
    <source>
        <dbReference type="Proteomes" id="UP000694845"/>
    </source>
</evidence>
<dbReference type="Pfam" id="PF01805">
    <property type="entry name" value="Surp"/>
    <property type="match status" value="1"/>
</dbReference>
<evidence type="ECO:0000313" key="6">
    <source>
        <dbReference type="RefSeq" id="XP_022087763.1"/>
    </source>
</evidence>
<dbReference type="SMART" id="SM00582">
    <property type="entry name" value="RPR"/>
    <property type="match status" value="1"/>
</dbReference>
<name>A0A8B7Y3J8_ACAPL</name>
<dbReference type="InterPro" id="IPR006569">
    <property type="entry name" value="CID_dom"/>
</dbReference>
<evidence type="ECO:0000259" key="3">
    <source>
        <dbReference type="PROSITE" id="PS50174"/>
    </source>
</evidence>
<dbReference type="SMART" id="SM00648">
    <property type="entry name" value="SWAP"/>
    <property type="match status" value="1"/>
</dbReference>
<evidence type="ECO:0000256" key="1">
    <source>
        <dbReference type="SAM" id="MobiDB-lite"/>
    </source>
</evidence>
<proteinExistence type="predicted"/>
<feature type="compositionally biased region" description="Basic and acidic residues" evidence="1">
    <location>
        <begin position="183"/>
        <end position="201"/>
    </location>
</feature>
<dbReference type="InterPro" id="IPR035967">
    <property type="entry name" value="SWAP/Surp_sf"/>
</dbReference>
<feature type="region of interest" description="Disordered" evidence="1">
    <location>
        <begin position="457"/>
        <end position="490"/>
    </location>
</feature>
<dbReference type="SMART" id="SM00443">
    <property type="entry name" value="G_patch"/>
    <property type="match status" value="1"/>
</dbReference>
<feature type="compositionally biased region" description="Low complexity" evidence="1">
    <location>
        <begin position="157"/>
        <end position="182"/>
    </location>
</feature>
<dbReference type="Gene3D" id="1.25.40.90">
    <property type="match status" value="1"/>
</dbReference>
<dbReference type="GO" id="GO:0006396">
    <property type="term" value="P:RNA processing"/>
    <property type="evidence" value="ECO:0007669"/>
    <property type="project" value="InterPro"/>
</dbReference>
<feature type="region of interest" description="Disordered" evidence="1">
    <location>
        <begin position="92"/>
        <end position="205"/>
    </location>
</feature>
<dbReference type="RefSeq" id="XP_022087763.1">
    <property type="nucleotide sequence ID" value="XM_022232071.1"/>
</dbReference>
<feature type="region of interest" description="Disordered" evidence="1">
    <location>
        <begin position="714"/>
        <end position="843"/>
    </location>
</feature>
<evidence type="ECO:0000259" key="4">
    <source>
        <dbReference type="PROSITE" id="PS51391"/>
    </source>
</evidence>